<evidence type="ECO:0000313" key="4">
    <source>
        <dbReference type="Proteomes" id="UP000578686"/>
    </source>
</evidence>
<proteinExistence type="predicted"/>
<reference evidence="3 4" key="1">
    <citation type="submission" date="2020-03" db="EMBL/GenBank/DDBJ databases">
        <title>Draft genome of Streptomyces sp. ventii, isolated from the Axial Seamount in the Pacific Ocean, and resequencing of the two type strains Streptomyces lonarensis strain NCL 716 and Streptomyces bohaiensis strain 11A07.</title>
        <authorList>
            <person name="Loughran R.M."/>
            <person name="Pfannmuller K.M."/>
            <person name="Wasson B.J."/>
            <person name="Deadmond M.C."/>
            <person name="Paddock B.E."/>
            <person name="Koyack M.J."/>
            <person name="Gallegos D.A."/>
            <person name="Mitchell E.A."/>
            <person name="Ushijima B."/>
            <person name="Saw J.H."/>
            <person name="Mcphail K.L."/>
            <person name="Videau P."/>
        </authorList>
    </citation>
    <scope>NUCLEOTIDE SEQUENCE [LARGE SCALE GENOMIC DNA]</scope>
    <source>
        <strain evidence="3 4">NCL716</strain>
    </source>
</reference>
<feature type="domain" description="DUF7224" evidence="2">
    <location>
        <begin position="49"/>
        <end position="217"/>
    </location>
</feature>
<accession>A0A7X6HZE5</accession>
<dbReference type="EMBL" id="JAAVJD010000068">
    <property type="protein sequence ID" value="NJQ06149.1"/>
    <property type="molecule type" value="Genomic_DNA"/>
</dbReference>
<name>A0A7X6HZE5_9ACTN</name>
<dbReference type="Pfam" id="PF23866">
    <property type="entry name" value="DUF7224"/>
    <property type="match status" value="1"/>
</dbReference>
<dbReference type="AlphaFoldDB" id="A0A7X6HZE5"/>
<sequence length="225" mass="22823">MLVVAAALLVAAAAGTGAVRAVSGLGPDAVVARSADELVCADAGAATRVCVWAEHAPRLDETAEVVRTAVAGLAPVGVDPPELVTELPREALQYAPAAGAANDGAPATGTPDRWTVTVRAAASFTTDDIRTGLAADLTGALLDSRTGTPAADCPADPVDAAEQGFQAADQLFAWLTVRAGTPPQEARDRFDPQLWTAVGAALDGDDTAQAAWFRATLDRAGCAPR</sequence>
<evidence type="ECO:0000256" key="1">
    <source>
        <dbReference type="SAM" id="SignalP"/>
    </source>
</evidence>
<dbReference type="RefSeq" id="WP_167969941.1">
    <property type="nucleotide sequence ID" value="NZ_BHZG01000244.1"/>
</dbReference>
<keyword evidence="4" id="KW-1185">Reference proteome</keyword>
<organism evidence="3 4">
    <name type="scientific">Streptomyces lonarensis</name>
    <dbReference type="NCBI Taxonomy" id="700599"/>
    <lineage>
        <taxon>Bacteria</taxon>
        <taxon>Bacillati</taxon>
        <taxon>Actinomycetota</taxon>
        <taxon>Actinomycetes</taxon>
        <taxon>Kitasatosporales</taxon>
        <taxon>Streptomycetaceae</taxon>
        <taxon>Streptomyces</taxon>
    </lineage>
</organism>
<protein>
    <recommendedName>
        <fullName evidence="2">DUF7224 domain-containing protein</fullName>
    </recommendedName>
</protein>
<dbReference type="InterPro" id="IPR055648">
    <property type="entry name" value="DUF7224"/>
</dbReference>
<keyword evidence="1" id="KW-0732">Signal</keyword>
<comment type="caution">
    <text evidence="3">The sequence shown here is derived from an EMBL/GenBank/DDBJ whole genome shotgun (WGS) entry which is preliminary data.</text>
</comment>
<evidence type="ECO:0000259" key="2">
    <source>
        <dbReference type="Pfam" id="PF23866"/>
    </source>
</evidence>
<dbReference type="Proteomes" id="UP000578686">
    <property type="component" value="Unassembled WGS sequence"/>
</dbReference>
<evidence type="ECO:0000313" key="3">
    <source>
        <dbReference type="EMBL" id="NJQ06149.1"/>
    </source>
</evidence>
<feature type="signal peptide" evidence="1">
    <location>
        <begin position="1"/>
        <end position="21"/>
    </location>
</feature>
<gene>
    <name evidence="3" type="ORF">HCN56_11295</name>
</gene>
<feature type="chain" id="PRO_5031550490" description="DUF7224 domain-containing protein" evidence="1">
    <location>
        <begin position="22"/>
        <end position="225"/>
    </location>
</feature>